<dbReference type="Pfam" id="PF02627">
    <property type="entry name" value="CMD"/>
    <property type="match status" value="1"/>
</dbReference>
<keyword evidence="3" id="KW-1185">Reference proteome</keyword>
<dbReference type="InterPro" id="IPR004675">
    <property type="entry name" value="AhpD_core"/>
</dbReference>
<dbReference type="EMBL" id="JBHSIS010000007">
    <property type="protein sequence ID" value="MFC4855297.1"/>
    <property type="molecule type" value="Genomic_DNA"/>
</dbReference>
<evidence type="ECO:0000259" key="1">
    <source>
        <dbReference type="Pfam" id="PF02627"/>
    </source>
</evidence>
<dbReference type="Proteomes" id="UP001595859">
    <property type="component" value="Unassembled WGS sequence"/>
</dbReference>
<reference evidence="3" key="1">
    <citation type="journal article" date="2019" name="Int. J. Syst. Evol. Microbiol.">
        <title>The Global Catalogue of Microorganisms (GCM) 10K type strain sequencing project: providing services to taxonomists for standard genome sequencing and annotation.</title>
        <authorList>
            <consortium name="The Broad Institute Genomics Platform"/>
            <consortium name="The Broad Institute Genome Sequencing Center for Infectious Disease"/>
            <person name="Wu L."/>
            <person name="Ma J."/>
        </authorList>
    </citation>
    <scope>NUCLEOTIDE SEQUENCE [LARGE SCALE GENOMIC DNA]</scope>
    <source>
        <strain evidence="3">ZS-22-S1</strain>
    </source>
</reference>
<sequence>MTKRISIIDGMSGAFGALNTLAGEVAKAAADAGVDTKLLELVKIRASQLNGCAYCLDMHTADTLADGEDPRRLHVLAAWRETDLYTEQERAALALTEVLTRLPDTNDVPDDVYEYATSVFTEAQYQAVVWMVMVINGYNRVVLPGHPKLPTRTA</sequence>
<gene>
    <name evidence="2" type="ORF">ACFPCV_17450</name>
</gene>
<dbReference type="PANTHER" id="PTHR35446:SF2">
    <property type="entry name" value="CARBOXYMUCONOLACTONE DECARBOXYLASE-LIKE DOMAIN-CONTAINING PROTEIN"/>
    <property type="match status" value="1"/>
</dbReference>
<protein>
    <submittedName>
        <fullName evidence="2">Carboxymuconolactone decarboxylase family protein</fullName>
    </submittedName>
</protein>
<dbReference type="InterPro" id="IPR003779">
    <property type="entry name" value="CMD-like"/>
</dbReference>
<proteinExistence type="predicted"/>
<name>A0ABV9S1W3_9PSEU</name>
<dbReference type="PANTHER" id="PTHR35446">
    <property type="entry name" value="SI:CH211-175M2.5"/>
    <property type="match status" value="1"/>
</dbReference>
<dbReference type="Gene3D" id="1.20.1290.10">
    <property type="entry name" value="AhpD-like"/>
    <property type="match status" value="1"/>
</dbReference>
<organism evidence="2 3">
    <name type="scientific">Actinophytocola glycyrrhizae</name>
    <dbReference type="NCBI Taxonomy" id="2044873"/>
    <lineage>
        <taxon>Bacteria</taxon>
        <taxon>Bacillati</taxon>
        <taxon>Actinomycetota</taxon>
        <taxon>Actinomycetes</taxon>
        <taxon>Pseudonocardiales</taxon>
        <taxon>Pseudonocardiaceae</taxon>
    </lineage>
</organism>
<accession>A0ABV9S1W3</accession>
<evidence type="ECO:0000313" key="3">
    <source>
        <dbReference type="Proteomes" id="UP001595859"/>
    </source>
</evidence>
<dbReference type="SUPFAM" id="SSF69118">
    <property type="entry name" value="AhpD-like"/>
    <property type="match status" value="1"/>
</dbReference>
<feature type="domain" description="Carboxymuconolactone decarboxylase-like" evidence="1">
    <location>
        <begin position="20"/>
        <end position="97"/>
    </location>
</feature>
<evidence type="ECO:0000313" key="2">
    <source>
        <dbReference type="EMBL" id="MFC4855297.1"/>
    </source>
</evidence>
<dbReference type="RefSeq" id="WP_378057246.1">
    <property type="nucleotide sequence ID" value="NZ_JBHSIS010000007.1"/>
</dbReference>
<comment type="caution">
    <text evidence="2">The sequence shown here is derived from an EMBL/GenBank/DDBJ whole genome shotgun (WGS) entry which is preliminary data.</text>
</comment>
<dbReference type="NCBIfam" id="TIGR00778">
    <property type="entry name" value="ahpD_dom"/>
    <property type="match status" value="1"/>
</dbReference>
<dbReference type="InterPro" id="IPR029032">
    <property type="entry name" value="AhpD-like"/>
</dbReference>